<name>A0ACA9RN58_9GLOM</name>
<evidence type="ECO:0000313" key="1">
    <source>
        <dbReference type="EMBL" id="CAG8801052.1"/>
    </source>
</evidence>
<sequence>MVQTYCFPEGHPEGRGDMNLSSRFNTENPPFVDLTDVAAVLGGSNRSDIYAVESINDQFIYIYRTAPKIWMKLEQGVKGIQPSRRKSTSTVIKPNGTIYIFGGRIEKDMGSDTLILYNELYEFDTIL</sequence>
<organism evidence="1 2">
    <name type="scientific">Racocetra persica</name>
    <dbReference type="NCBI Taxonomy" id="160502"/>
    <lineage>
        <taxon>Eukaryota</taxon>
        <taxon>Fungi</taxon>
        <taxon>Fungi incertae sedis</taxon>
        <taxon>Mucoromycota</taxon>
        <taxon>Glomeromycotina</taxon>
        <taxon>Glomeromycetes</taxon>
        <taxon>Diversisporales</taxon>
        <taxon>Gigasporaceae</taxon>
        <taxon>Racocetra</taxon>
    </lineage>
</organism>
<dbReference type="Proteomes" id="UP000789920">
    <property type="component" value="Unassembled WGS sequence"/>
</dbReference>
<proteinExistence type="predicted"/>
<protein>
    <submittedName>
        <fullName evidence="1">585_t:CDS:1</fullName>
    </submittedName>
</protein>
<evidence type="ECO:0000313" key="2">
    <source>
        <dbReference type="Proteomes" id="UP000789920"/>
    </source>
</evidence>
<comment type="caution">
    <text evidence="1">The sequence shown here is derived from an EMBL/GenBank/DDBJ whole genome shotgun (WGS) entry which is preliminary data.</text>
</comment>
<gene>
    <name evidence="1" type="ORF">RPERSI_LOCUS21040</name>
</gene>
<feature type="non-terminal residue" evidence="1">
    <location>
        <position position="127"/>
    </location>
</feature>
<dbReference type="EMBL" id="CAJVQC010060706">
    <property type="protein sequence ID" value="CAG8801052.1"/>
    <property type="molecule type" value="Genomic_DNA"/>
</dbReference>
<accession>A0ACA9RN58</accession>
<reference evidence="1" key="1">
    <citation type="submission" date="2021-06" db="EMBL/GenBank/DDBJ databases">
        <authorList>
            <person name="Kallberg Y."/>
            <person name="Tangrot J."/>
            <person name="Rosling A."/>
        </authorList>
    </citation>
    <scope>NUCLEOTIDE SEQUENCE</scope>
    <source>
        <strain evidence="1">MA461A</strain>
    </source>
</reference>
<keyword evidence="2" id="KW-1185">Reference proteome</keyword>